<evidence type="ECO:0000256" key="2">
    <source>
        <dbReference type="ARBA" id="ARBA00022801"/>
    </source>
</evidence>
<organism evidence="4 5">
    <name type="scientific">Virgibacillus halodenitrificans</name>
    <name type="common">Bacillus halodenitrificans</name>
    <dbReference type="NCBI Taxonomy" id="1482"/>
    <lineage>
        <taxon>Bacteria</taxon>
        <taxon>Bacillati</taxon>
        <taxon>Bacillota</taxon>
        <taxon>Bacilli</taxon>
        <taxon>Bacillales</taxon>
        <taxon>Bacillaceae</taxon>
        <taxon>Virgibacillus</taxon>
    </lineage>
</organism>
<dbReference type="CDD" id="cd04688">
    <property type="entry name" value="NUDIX_Hydrolase"/>
    <property type="match status" value="1"/>
</dbReference>
<feature type="domain" description="Nudix hydrolase" evidence="3">
    <location>
        <begin position="6"/>
        <end position="145"/>
    </location>
</feature>
<dbReference type="EMBL" id="CP017962">
    <property type="protein sequence ID" value="APC47825.1"/>
    <property type="molecule type" value="Genomic_DNA"/>
</dbReference>
<evidence type="ECO:0000259" key="3">
    <source>
        <dbReference type="PROSITE" id="PS51462"/>
    </source>
</evidence>
<dbReference type="PANTHER" id="PTHR43046">
    <property type="entry name" value="GDP-MANNOSE MANNOSYL HYDROLASE"/>
    <property type="match status" value="1"/>
</dbReference>
<keyword evidence="2 4" id="KW-0378">Hydrolase</keyword>
<evidence type="ECO:0000313" key="5">
    <source>
        <dbReference type="Proteomes" id="UP000182945"/>
    </source>
</evidence>
<name>A0AAC9J0U7_VIRHA</name>
<evidence type="ECO:0000256" key="1">
    <source>
        <dbReference type="ARBA" id="ARBA00001946"/>
    </source>
</evidence>
<reference evidence="4 5" key="1">
    <citation type="submission" date="2016-11" db="EMBL/GenBank/DDBJ databases">
        <title>Complete genome sequencing of Virgibacillus halodenitrificans PDB-F2.</title>
        <authorList>
            <person name="Sun Z."/>
            <person name="Zhou Y."/>
            <person name="Li H."/>
        </authorList>
    </citation>
    <scope>NUCLEOTIDE SEQUENCE [LARGE SCALE GENOMIC DNA]</scope>
    <source>
        <strain evidence="4 5">PDB-F2</strain>
    </source>
</reference>
<dbReference type="SUPFAM" id="SSF55811">
    <property type="entry name" value="Nudix"/>
    <property type="match status" value="1"/>
</dbReference>
<dbReference type="RefSeq" id="WP_071648683.1">
    <property type="nucleotide sequence ID" value="NZ_CP017962.1"/>
</dbReference>
<accession>A0AAC9J0U7</accession>
<sequence>MDATFKLENAVFNYRVAAIMVEKNHLLLHKQVNDNYWALPGGRVKVLEDSQASIKREIKEELDFNINVDNLVWITENFFEYDQRNYHEIGLYYHVSLQEGSYTLEKESFYGEEGDRLIYKWIPLEDLHTIQLRPEFLKTALKEIPTKPEHIIIKD</sequence>
<dbReference type="PROSITE" id="PS51462">
    <property type="entry name" value="NUDIX"/>
    <property type="match status" value="1"/>
</dbReference>
<dbReference type="PANTHER" id="PTHR43046:SF14">
    <property type="entry name" value="MUTT_NUDIX FAMILY PROTEIN"/>
    <property type="match status" value="1"/>
</dbReference>
<comment type="cofactor">
    <cofactor evidence="1">
        <name>Mg(2+)</name>
        <dbReference type="ChEBI" id="CHEBI:18420"/>
    </cofactor>
</comment>
<dbReference type="InterPro" id="IPR000086">
    <property type="entry name" value="NUDIX_hydrolase_dom"/>
</dbReference>
<protein>
    <submittedName>
        <fullName evidence="4">NUDIX hydrolase</fullName>
    </submittedName>
</protein>
<dbReference type="KEGG" id="vhl:BME96_06405"/>
<dbReference type="Pfam" id="PF00293">
    <property type="entry name" value="NUDIX"/>
    <property type="match status" value="1"/>
</dbReference>
<dbReference type="GeneID" id="71514013"/>
<gene>
    <name evidence="4" type="ORF">BME96_06405</name>
</gene>
<dbReference type="Proteomes" id="UP000182945">
    <property type="component" value="Chromosome"/>
</dbReference>
<evidence type="ECO:0000313" key="4">
    <source>
        <dbReference type="EMBL" id="APC47825.1"/>
    </source>
</evidence>
<dbReference type="GO" id="GO:0016787">
    <property type="term" value="F:hydrolase activity"/>
    <property type="evidence" value="ECO:0007669"/>
    <property type="project" value="UniProtKB-KW"/>
</dbReference>
<dbReference type="AlphaFoldDB" id="A0AAC9J0U7"/>
<proteinExistence type="predicted"/>
<dbReference type="Gene3D" id="3.90.79.10">
    <property type="entry name" value="Nucleoside Triphosphate Pyrophosphohydrolase"/>
    <property type="match status" value="1"/>
</dbReference>
<dbReference type="InterPro" id="IPR015797">
    <property type="entry name" value="NUDIX_hydrolase-like_dom_sf"/>
</dbReference>